<name>A0ABS8FQQ6_9FIRM</name>
<sequence>MKTEYEIIEEYIDYFNEKEFVESLTLEDQMLYRLALRETYSYLFFELYVRVREFFGSFKKK</sequence>
<evidence type="ECO:0000313" key="2">
    <source>
        <dbReference type="Proteomes" id="UP001198495"/>
    </source>
</evidence>
<evidence type="ECO:0000313" key="1">
    <source>
        <dbReference type="EMBL" id="MCC2219573.1"/>
    </source>
</evidence>
<comment type="caution">
    <text evidence="1">The sequence shown here is derived from an EMBL/GenBank/DDBJ whole genome shotgun (WGS) entry which is preliminary data.</text>
</comment>
<proteinExistence type="predicted"/>
<dbReference type="Proteomes" id="UP001198495">
    <property type="component" value="Unassembled WGS sequence"/>
</dbReference>
<keyword evidence="2" id="KW-1185">Reference proteome</keyword>
<gene>
    <name evidence="1" type="ORF">LKD28_11105</name>
</gene>
<dbReference type="RefSeq" id="WP_227573463.1">
    <property type="nucleotide sequence ID" value="NZ_JAJEQT010000008.1"/>
</dbReference>
<evidence type="ECO:0008006" key="3">
    <source>
        <dbReference type="Google" id="ProtNLM"/>
    </source>
</evidence>
<reference evidence="1 2" key="1">
    <citation type="submission" date="2021-10" db="EMBL/GenBank/DDBJ databases">
        <title>Anaerobic single-cell dispensing facilitates the cultivation of human gut bacteria.</title>
        <authorList>
            <person name="Afrizal A."/>
        </authorList>
    </citation>
    <scope>NUCLEOTIDE SEQUENCE [LARGE SCALE GENOMIC DNA]</scope>
    <source>
        <strain evidence="1 2">CLA-AA-H212</strain>
    </source>
</reference>
<organism evidence="1 2">
    <name type="scientific">Coprococcus hominis</name>
    <name type="common">ex Arizal et al. 2022</name>
    <dbReference type="NCBI Taxonomy" id="2881262"/>
    <lineage>
        <taxon>Bacteria</taxon>
        <taxon>Bacillati</taxon>
        <taxon>Bacillota</taxon>
        <taxon>Clostridia</taxon>
        <taxon>Lachnospirales</taxon>
        <taxon>Lachnospiraceae</taxon>
        <taxon>Coprococcus</taxon>
    </lineage>
</organism>
<dbReference type="EMBL" id="JAJEQT010000008">
    <property type="protein sequence ID" value="MCC2219573.1"/>
    <property type="molecule type" value="Genomic_DNA"/>
</dbReference>
<accession>A0ABS8FQQ6</accession>
<protein>
    <recommendedName>
        <fullName evidence="3">Phage protein</fullName>
    </recommendedName>
</protein>